<reference evidence="2" key="1">
    <citation type="submission" date="2011-12" db="EMBL/GenBank/DDBJ databases">
        <title>Complete genome sequence of Streptomyces cattleya strain DSM 46488.</title>
        <authorList>
            <person name="Ou H.-Y."/>
            <person name="Li P."/>
            <person name="Zhao C."/>
            <person name="O'Hagan D."/>
            <person name="Deng Z."/>
        </authorList>
    </citation>
    <scope>NUCLEOTIDE SEQUENCE [LARGE SCALE GENOMIC DNA]</scope>
    <source>
        <strain evidence="2">ATCC 35852 / DSM 46488 / JCM 4925 / NBRC 14057 / NRRL 8057</strain>
    </source>
</reference>
<accession>F8JS23</accession>
<name>F8JS23_STREN</name>
<dbReference type="HOGENOM" id="CLU_2107576_0_0_11"/>
<keyword evidence="2" id="KW-1185">Reference proteome</keyword>
<dbReference type="EMBL" id="CP003219">
    <property type="protein sequence ID" value="AEW92932.1"/>
    <property type="molecule type" value="Genomic_DNA"/>
</dbReference>
<organism evidence="1 2">
    <name type="scientific">Streptantibioticus cattleyicolor (strain ATCC 35852 / DSM 46488 / JCM 4925 / NBRC 14057 / NRRL 8057)</name>
    <name type="common">Streptomyces cattleya</name>
    <dbReference type="NCBI Taxonomy" id="1003195"/>
    <lineage>
        <taxon>Bacteria</taxon>
        <taxon>Bacillati</taxon>
        <taxon>Actinomycetota</taxon>
        <taxon>Actinomycetes</taxon>
        <taxon>Kitasatosporales</taxon>
        <taxon>Streptomycetaceae</taxon>
        <taxon>Streptantibioticus</taxon>
    </lineage>
</organism>
<dbReference type="OrthoDB" id="4250292at2"/>
<dbReference type="RefSeq" id="WP_014141330.1">
    <property type="nucleotide sequence ID" value="NC_016111.1"/>
</dbReference>
<proteinExistence type="predicted"/>
<dbReference type="KEGG" id="scy:SCATT_05610"/>
<dbReference type="STRING" id="1003195.SCATT_05610"/>
<gene>
    <name evidence="1" type="ordered locus">SCATT_05610</name>
</gene>
<evidence type="ECO:0000313" key="2">
    <source>
        <dbReference type="Proteomes" id="UP000007842"/>
    </source>
</evidence>
<evidence type="ECO:0000313" key="1">
    <source>
        <dbReference type="EMBL" id="AEW92932.1"/>
    </source>
</evidence>
<sequence>MAERHTLPSGAWVELRDWRELRRGDKKRALSDVTDTTRPVAAGYELADALLTILITAWSYQLPLPSASPESLDLLPIEDDQPLMDLVLPAIQGLVPTSVDTEDADPASPSVPSAA</sequence>
<dbReference type="AlphaFoldDB" id="F8JS23"/>
<protein>
    <submittedName>
        <fullName evidence="1">Uncharacterized protein</fullName>
    </submittedName>
</protein>
<dbReference type="PATRIC" id="fig|1003195.11.peg.2175"/>
<accession>G8WRB5</accession>
<dbReference type="KEGG" id="sct:SCAT_0554"/>
<dbReference type="Proteomes" id="UP000007842">
    <property type="component" value="Chromosome"/>
</dbReference>